<gene>
    <name evidence="3" type="ORF">PISMIDRAFT_600049</name>
</gene>
<accession>A0A0C9Y5S6</accession>
<dbReference type="PANTHER" id="PTHR40465:SF1">
    <property type="entry name" value="DUF6534 DOMAIN-CONTAINING PROTEIN"/>
    <property type="match status" value="1"/>
</dbReference>
<feature type="transmembrane region" description="Helical" evidence="1">
    <location>
        <begin position="118"/>
        <end position="139"/>
    </location>
</feature>
<sequence length="322" mass="35205">MAASLAQEIQGPFFIGLAMNIFLHGVTTAQVYLYFTKYKVDKQWLRTLIVVLYLAETFNCAISIYYIYNTLVTHFGDEANLLSGNWAFTADALLTGAISGAVQHFFAWRVYVLTENSFIVAAIVLCSLANIAGSLSATISMATTSLALLPNLEIAVTTWLVGAVLADMIIAASLVWHLGRHKHLYPALSSSINRILRMTVQTGVLTTIVAILDLACYLTINSAIHLIFSMTLSKLYTNCMLSTLNARGAWKYDGSSEGEVSHRRSKSVVFQAQSTQPEVFVQVESHRMTDTGDKLSQGVFCHGGTSEHEWNDEGASTNAGNV</sequence>
<name>A0A0C9Y5S6_9AGAM</name>
<feature type="transmembrane region" description="Helical" evidence="1">
    <location>
        <begin position="12"/>
        <end position="35"/>
    </location>
</feature>
<feature type="domain" description="DUF6534" evidence="2">
    <location>
        <begin position="163"/>
        <end position="247"/>
    </location>
</feature>
<evidence type="ECO:0000256" key="1">
    <source>
        <dbReference type="SAM" id="Phobius"/>
    </source>
</evidence>
<dbReference type="AlphaFoldDB" id="A0A0C9Y5S6"/>
<evidence type="ECO:0000259" key="2">
    <source>
        <dbReference type="Pfam" id="PF20152"/>
    </source>
</evidence>
<keyword evidence="1" id="KW-0812">Transmembrane</keyword>
<dbReference type="EMBL" id="KN833772">
    <property type="protein sequence ID" value="KIK20065.1"/>
    <property type="molecule type" value="Genomic_DNA"/>
</dbReference>
<keyword evidence="1" id="KW-1133">Transmembrane helix</keyword>
<proteinExistence type="predicted"/>
<reference evidence="3 4" key="1">
    <citation type="submission" date="2014-04" db="EMBL/GenBank/DDBJ databases">
        <authorList>
            <consortium name="DOE Joint Genome Institute"/>
            <person name="Kuo A."/>
            <person name="Kohler A."/>
            <person name="Costa M.D."/>
            <person name="Nagy L.G."/>
            <person name="Floudas D."/>
            <person name="Copeland A."/>
            <person name="Barry K.W."/>
            <person name="Cichocki N."/>
            <person name="Veneault-Fourrey C."/>
            <person name="LaButti K."/>
            <person name="Lindquist E.A."/>
            <person name="Lipzen A."/>
            <person name="Lundell T."/>
            <person name="Morin E."/>
            <person name="Murat C."/>
            <person name="Sun H."/>
            <person name="Tunlid A."/>
            <person name="Henrissat B."/>
            <person name="Grigoriev I.V."/>
            <person name="Hibbett D.S."/>
            <person name="Martin F."/>
            <person name="Nordberg H.P."/>
            <person name="Cantor M.N."/>
            <person name="Hua S.X."/>
        </authorList>
    </citation>
    <scope>NUCLEOTIDE SEQUENCE [LARGE SCALE GENOMIC DNA]</scope>
    <source>
        <strain evidence="3 4">441</strain>
    </source>
</reference>
<protein>
    <recommendedName>
        <fullName evidence="2">DUF6534 domain-containing protein</fullName>
    </recommendedName>
</protein>
<feature type="transmembrane region" description="Helical" evidence="1">
    <location>
        <begin position="200"/>
        <end position="220"/>
    </location>
</feature>
<keyword evidence="1" id="KW-0472">Membrane</keyword>
<evidence type="ECO:0000313" key="3">
    <source>
        <dbReference type="EMBL" id="KIK20065.1"/>
    </source>
</evidence>
<feature type="transmembrane region" description="Helical" evidence="1">
    <location>
        <begin position="159"/>
        <end position="179"/>
    </location>
</feature>
<reference evidence="4" key="2">
    <citation type="submission" date="2015-01" db="EMBL/GenBank/DDBJ databases">
        <title>Evolutionary Origins and Diversification of the Mycorrhizal Mutualists.</title>
        <authorList>
            <consortium name="DOE Joint Genome Institute"/>
            <consortium name="Mycorrhizal Genomics Consortium"/>
            <person name="Kohler A."/>
            <person name="Kuo A."/>
            <person name="Nagy L.G."/>
            <person name="Floudas D."/>
            <person name="Copeland A."/>
            <person name="Barry K.W."/>
            <person name="Cichocki N."/>
            <person name="Veneault-Fourrey C."/>
            <person name="LaButti K."/>
            <person name="Lindquist E.A."/>
            <person name="Lipzen A."/>
            <person name="Lundell T."/>
            <person name="Morin E."/>
            <person name="Murat C."/>
            <person name="Riley R."/>
            <person name="Ohm R."/>
            <person name="Sun H."/>
            <person name="Tunlid A."/>
            <person name="Henrissat B."/>
            <person name="Grigoriev I.V."/>
            <person name="Hibbett D.S."/>
            <person name="Martin F."/>
        </authorList>
    </citation>
    <scope>NUCLEOTIDE SEQUENCE [LARGE SCALE GENOMIC DNA]</scope>
    <source>
        <strain evidence="4">441</strain>
    </source>
</reference>
<dbReference type="Proteomes" id="UP000054018">
    <property type="component" value="Unassembled WGS sequence"/>
</dbReference>
<keyword evidence="4" id="KW-1185">Reference proteome</keyword>
<dbReference type="OrthoDB" id="3265526at2759"/>
<dbReference type="PANTHER" id="PTHR40465">
    <property type="entry name" value="CHROMOSOME 1, WHOLE GENOME SHOTGUN SEQUENCE"/>
    <property type="match status" value="1"/>
</dbReference>
<feature type="transmembrane region" description="Helical" evidence="1">
    <location>
        <begin position="88"/>
        <end position="106"/>
    </location>
</feature>
<organism evidence="3 4">
    <name type="scientific">Pisolithus microcarpus 441</name>
    <dbReference type="NCBI Taxonomy" id="765257"/>
    <lineage>
        <taxon>Eukaryota</taxon>
        <taxon>Fungi</taxon>
        <taxon>Dikarya</taxon>
        <taxon>Basidiomycota</taxon>
        <taxon>Agaricomycotina</taxon>
        <taxon>Agaricomycetes</taxon>
        <taxon>Agaricomycetidae</taxon>
        <taxon>Boletales</taxon>
        <taxon>Sclerodermatineae</taxon>
        <taxon>Pisolithaceae</taxon>
        <taxon>Pisolithus</taxon>
    </lineage>
</organism>
<dbReference type="Pfam" id="PF20152">
    <property type="entry name" value="DUF6534"/>
    <property type="match status" value="1"/>
</dbReference>
<dbReference type="InterPro" id="IPR045339">
    <property type="entry name" value="DUF6534"/>
</dbReference>
<evidence type="ECO:0000313" key="4">
    <source>
        <dbReference type="Proteomes" id="UP000054018"/>
    </source>
</evidence>
<dbReference type="HOGENOM" id="CLU_046025_2_0_1"/>
<feature type="transmembrane region" description="Helical" evidence="1">
    <location>
        <begin position="47"/>
        <end position="68"/>
    </location>
</feature>